<dbReference type="Proteomes" id="UP000528286">
    <property type="component" value="Unassembled WGS sequence"/>
</dbReference>
<protein>
    <recommendedName>
        <fullName evidence="1">Putative DNA-binding domain-containing protein</fullName>
    </recommendedName>
</protein>
<proteinExistence type="predicted"/>
<reference evidence="2 3" key="1">
    <citation type="submission" date="2020-08" db="EMBL/GenBank/DDBJ databases">
        <title>Genomic Encyclopedia of Type Strains, Phase IV (KMG-IV): sequencing the most valuable type-strain genomes for metagenomic binning, comparative biology and taxonomic classification.</title>
        <authorList>
            <person name="Goeker M."/>
        </authorList>
    </citation>
    <scope>NUCLEOTIDE SEQUENCE [LARGE SCALE GENOMIC DNA]</scope>
    <source>
        <strain evidence="2 3">DSM 29853</strain>
    </source>
</reference>
<evidence type="ECO:0000313" key="3">
    <source>
        <dbReference type="Proteomes" id="UP000528286"/>
    </source>
</evidence>
<evidence type="ECO:0000259" key="1">
    <source>
        <dbReference type="Pfam" id="PF09836"/>
    </source>
</evidence>
<organism evidence="2 3">
    <name type="scientific">Gellertiella hungarica</name>
    <dbReference type="NCBI Taxonomy" id="1572859"/>
    <lineage>
        <taxon>Bacteria</taxon>
        <taxon>Pseudomonadati</taxon>
        <taxon>Pseudomonadota</taxon>
        <taxon>Alphaproteobacteria</taxon>
        <taxon>Hyphomicrobiales</taxon>
        <taxon>Rhizobiaceae</taxon>
        <taxon>Gellertiella</taxon>
    </lineage>
</organism>
<dbReference type="Gene3D" id="1.10.150.690">
    <property type="entry name" value="DUF2063"/>
    <property type="match status" value="1"/>
</dbReference>
<dbReference type="InterPro" id="IPR018640">
    <property type="entry name" value="DUF2063"/>
</dbReference>
<dbReference type="InterPro" id="IPR044922">
    <property type="entry name" value="DUF2063_N_sf"/>
</dbReference>
<comment type="caution">
    <text evidence="2">The sequence shown here is derived from an EMBL/GenBank/DDBJ whole genome shotgun (WGS) entry which is preliminary data.</text>
</comment>
<feature type="domain" description="Putative DNA-binding" evidence="1">
    <location>
        <begin position="12"/>
        <end position="99"/>
    </location>
</feature>
<dbReference type="AlphaFoldDB" id="A0A7W6J9D0"/>
<accession>A0A7W6J9D0</accession>
<name>A0A7W6J9D0_9HYPH</name>
<evidence type="ECO:0000313" key="2">
    <source>
        <dbReference type="EMBL" id="MBB4066321.1"/>
    </source>
</evidence>
<gene>
    <name evidence="2" type="ORF">GGR23_003536</name>
</gene>
<dbReference type="EMBL" id="JACIEZ010000008">
    <property type="protein sequence ID" value="MBB4066321.1"/>
    <property type="molecule type" value="Genomic_DNA"/>
</dbReference>
<keyword evidence="3" id="KW-1185">Reference proteome</keyword>
<sequence>MTAMTAEETLACFAQAIRNVEAPIPAFVSSWNTEQPARRFGVYRDNVLQGLIDALAARYPVTERLVGAQFFGGMARAFLEVHPPRSPVLLEWGEDLAEFAAVFPPASVLPYLPDVIRLETAKTRAYHAEDVAPIGAVDLEALSPGQLADLRLVAHPSLGLVRSAYPIASIVEMHEEGKEPDAALVWMPESVLVTRPALRVELRRLPAGAAVFVQRLAEGGTLGEAFVSATASDASFDAAWTMRILLESGAFTGRKD</sequence>
<dbReference type="Pfam" id="PF09836">
    <property type="entry name" value="DUF2063"/>
    <property type="match status" value="1"/>
</dbReference>